<dbReference type="SUPFAM" id="SSF55073">
    <property type="entry name" value="Nucleotide cyclase"/>
    <property type="match status" value="1"/>
</dbReference>
<gene>
    <name evidence="3" type="ORF">DRW42_16120</name>
</gene>
<protein>
    <submittedName>
        <fullName evidence="3">Adenylate/guanylate cyclase domain-containing protein</fullName>
    </submittedName>
</protein>
<dbReference type="GO" id="GO:0009190">
    <property type="term" value="P:cyclic nucleotide biosynthetic process"/>
    <property type="evidence" value="ECO:0007669"/>
    <property type="project" value="InterPro"/>
</dbReference>
<organism evidence="3 4">
    <name type="scientific">Pedobacter miscanthi</name>
    <dbReference type="NCBI Taxonomy" id="2259170"/>
    <lineage>
        <taxon>Bacteria</taxon>
        <taxon>Pseudomonadati</taxon>
        <taxon>Bacteroidota</taxon>
        <taxon>Sphingobacteriia</taxon>
        <taxon>Sphingobacteriales</taxon>
        <taxon>Sphingobacteriaceae</taxon>
        <taxon>Pedobacter</taxon>
    </lineage>
</organism>
<keyword evidence="1" id="KW-0472">Membrane</keyword>
<sequence>MNRRTRQKFQQLLIIVLAWILIGAVIALFEDLILHTHNSLGPAPGYSLKASILLNMFIGLFGALIGGSFLVFFVNVKYNDKPYGYTLLIIAGIFTVIVLSINEILSLLSLGDSHRFLKNGLVWAMVVSITQLLLQVNSKFGQGVFWDIIRGKYNTPKEESRIFMFLDLNSSTTIAEKLGDKKYHELLKDIFIDITNPILENRGEIYQYVGDEVVIVWRYGEGLKNNKCINCFFDIKSHLFSLKEKYNLKYALLPSFKAGIHCGRVIAGEVGIIKRDITYSGDVLNTTSRIQNMCKTFNQEMIVSKTLVEELQLVGNYTTEMLGAIKLRGKEKEMQLVAVKPNIELSIN</sequence>
<dbReference type="PANTHER" id="PTHR43081:SF1">
    <property type="entry name" value="ADENYLATE CYCLASE, TERMINAL-DIFFERENTIATION SPECIFIC"/>
    <property type="match status" value="1"/>
</dbReference>
<keyword evidence="4" id="KW-1185">Reference proteome</keyword>
<dbReference type="GO" id="GO:0004016">
    <property type="term" value="F:adenylate cyclase activity"/>
    <property type="evidence" value="ECO:0007669"/>
    <property type="project" value="UniProtKB-ARBA"/>
</dbReference>
<feature type="transmembrane region" description="Helical" evidence="1">
    <location>
        <begin position="85"/>
        <end position="110"/>
    </location>
</feature>
<name>A0A366KWR3_9SPHI</name>
<comment type="caution">
    <text evidence="3">The sequence shown here is derived from an EMBL/GenBank/DDBJ whole genome shotgun (WGS) entry which is preliminary data.</text>
</comment>
<dbReference type="AlphaFoldDB" id="A0A366KWR3"/>
<dbReference type="InterPro" id="IPR050697">
    <property type="entry name" value="Adenylyl/Guanylyl_Cyclase_3/4"/>
</dbReference>
<dbReference type="Gene3D" id="3.30.70.1230">
    <property type="entry name" value="Nucleotide cyclase"/>
    <property type="match status" value="1"/>
</dbReference>
<keyword evidence="1" id="KW-0812">Transmembrane</keyword>
<feature type="transmembrane region" description="Helical" evidence="1">
    <location>
        <begin position="50"/>
        <end position="73"/>
    </location>
</feature>
<dbReference type="InterPro" id="IPR001054">
    <property type="entry name" value="A/G_cyclase"/>
</dbReference>
<evidence type="ECO:0000256" key="1">
    <source>
        <dbReference type="SAM" id="Phobius"/>
    </source>
</evidence>
<feature type="domain" description="Guanylate cyclase" evidence="2">
    <location>
        <begin position="162"/>
        <end position="291"/>
    </location>
</feature>
<accession>A0A366KWR3</accession>
<dbReference type="GO" id="GO:0035556">
    <property type="term" value="P:intracellular signal transduction"/>
    <property type="evidence" value="ECO:0007669"/>
    <property type="project" value="InterPro"/>
</dbReference>
<dbReference type="CDD" id="cd07302">
    <property type="entry name" value="CHD"/>
    <property type="match status" value="1"/>
</dbReference>
<dbReference type="EMBL" id="QNQU01000013">
    <property type="protein sequence ID" value="RBQ05534.1"/>
    <property type="molecule type" value="Genomic_DNA"/>
</dbReference>
<evidence type="ECO:0000259" key="2">
    <source>
        <dbReference type="PROSITE" id="PS50125"/>
    </source>
</evidence>
<evidence type="ECO:0000313" key="4">
    <source>
        <dbReference type="Proteomes" id="UP000252081"/>
    </source>
</evidence>
<dbReference type="InterPro" id="IPR029787">
    <property type="entry name" value="Nucleotide_cyclase"/>
</dbReference>
<dbReference type="OrthoDB" id="9768499at2"/>
<feature type="transmembrane region" description="Helical" evidence="1">
    <location>
        <begin position="12"/>
        <end position="30"/>
    </location>
</feature>
<dbReference type="Proteomes" id="UP000252081">
    <property type="component" value="Unassembled WGS sequence"/>
</dbReference>
<evidence type="ECO:0000313" key="3">
    <source>
        <dbReference type="EMBL" id="RBQ05534.1"/>
    </source>
</evidence>
<dbReference type="PROSITE" id="PS50125">
    <property type="entry name" value="GUANYLATE_CYCLASE_2"/>
    <property type="match status" value="1"/>
</dbReference>
<dbReference type="Pfam" id="PF00211">
    <property type="entry name" value="Guanylate_cyc"/>
    <property type="match status" value="1"/>
</dbReference>
<proteinExistence type="predicted"/>
<reference evidence="3 4" key="1">
    <citation type="submission" date="2018-07" db="EMBL/GenBank/DDBJ databases">
        <title>A draft genome of a endophytic bacteria, a new species of Pedobacter.</title>
        <authorList>
            <person name="Zhang Z.D."/>
            <person name="Chen Z.J."/>
        </authorList>
    </citation>
    <scope>NUCLEOTIDE SEQUENCE [LARGE SCALE GENOMIC DNA]</scope>
    <source>
        <strain evidence="3 4">RS10</strain>
    </source>
</reference>
<dbReference type="PANTHER" id="PTHR43081">
    <property type="entry name" value="ADENYLATE CYCLASE, TERMINAL-DIFFERENTIATION SPECIFIC-RELATED"/>
    <property type="match status" value="1"/>
</dbReference>
<keyword evidence="1" id="KW-1133">Transmembrane helix</keyword>